<evidence type="ECO:0008006" key="3">
    <source>
        <dbReference type="Google" id="ProtNLM"/>
    </source>
</evidence>
<sequence length="79" mass="8764">MAAVNPNRKERLLLDVLVTRVQKDALLSVIKALDIDVTERVLSEEDEDTALMAAMEEGLKSGIATEQEKKDFESFLSGK</sequence>
<dbReference type="RefSeq" id="WP_188936212.1">
    <property type="nucleotide sequence ID" value="NZ_BMIA01000003.1"/>
</dbReference>
<reference evidence="2" key="1">
    <citation type="journal article" date="2019" name="Int. J. Syst. Evol. Microbiol.">
        <title>The Global Catalogue of Microorganisms (GCM) 10K type strain sequencing project: providing services to taxonomists for standard genome sequencing and annotation.</title>
        <authorList>
            <consortium name="The Broad Institute Genomics Platform"/>
            <consortium name="The Broad Institute Genome Sequencing Center for Infectious Disease"/>
            <person name="Wu L."/>
            <person name="Ma J."/>
        </authorList>
    </citation>
    <scope>NUCLEOTIDE SEQUENCE [LARGE SCALE GENOMIC DNA]</scope>
    <source>
        <strain evidence="2">CGMCC 1.15288</strain>
    </source>
</reference>
<protein>
    <recommendedName>
        <fullName evidence="3">Addiction module component</fullName>
    </recommendedName>
</protein>
<dbReference type="Proteomes" id="UP000600214">
    <property type="component" value="Unassembled WGS sequence"/>
</dbReference>
<gene>
    <name evidence="1" type="ORF">GCM10007423_44600</name>
</gene>
<organism evidence="1 2">
    <name type="scientific">Dyadobacter endophyticus</name>
    <dbReference type="NCBI Taxonomy" id="1749036"/>
    <lineage>
        <taxon>Bacteria</taxon>
        <taxon>Pseudomonadati</taxon>
        <taxon>Bacteroidota</taxon>
        <taxon>Cytophagia</taxon>
        <taxon>Cytophagales</taxon>
        <taxon>Spirosomataceae</taxon>
        <taxon>Dyadobacter</taxon>
    </lineage>
</organism>
<dbReference type="EMBL" id="BMIA01000003">
    <property type="protein sequence ID" value="GGH45557.1"/>
    <property type="molecule type" value="Genomic_DNA"/>
</dbReference>
<evidence type="ECO:0000313" key="2">
    <source>
        <dbReference type="Proteomes" id="UP000600214"/>
    </source>
</evidence>
<keyword evidence="2" id="KW-1185">Reference proteome</keyword>
<evidence type="ECO:0000313" key="1">
    <source>
        <dbReference type="EMBL" id="GGH45557.1"/>
    </source>
</evidence>
<accession>A0ABQ1Z2K2</accession>
<comment type="caution">
    <text evidence="1">The sequence shown here is derived from an EMBL/GenBank/DDBJ whole genome shotgun (WGS) entry which is preliminary data.</text>
</comment>
<proteinExistence type="predicted"/>
<name>A0ABQ1Z2K2_9BACT</name>